<evidence type="ECO:0000313" key="2">
    <source>
        <dbReference type="Proteomes" id="UP000001416"/>
    </source>
</evidence>
<dbReference type="EMBL" id="AL954747">
    <property type="protein sequence ID" value="CAD84225.1"/>
    <property type="molecule type" value="Genomic_DNA"/>
</dbReference>
<dbReference type="RefSeq" id="WP_011110949.1">
    <property type="nucleotide sequence ID" value="NC_004757.1"/>
</dbReference>
<dbReference type="GeneID" id="87103521"/>
<keyword evidence="2" id="KW-1185">Reference proteome</keyword>
<dbReference type="Proteomes" id="UP000001416">
    <property type="component" value="Chromosome"/>
</dbReference>
<reference evidence="1 2" key="1">
    <citation type="journal article" date="2003" name="J. Bacteriol.">
        <title>Complete genome sequence of the ammonia-oxidizing bacterium and obligate chemolithoautotroph Nitrosomonas europaea.</title>
        <authorList>
            <person name="Chain P."/>
            <person name="Lamerdin J."/>
            <person name="Larimer F."/>
            <person name="Regala W."/>
            <person name="Land M."/>
            <person name="Hauser L."/>
            <person name="Hooper A."/>
            <person name="Klotz M."/>
            <person name="Norton J."/>
            <person name="Sayavedra-Soto L."/>
            <person name="Arciero D."/>
            <person name="Hommes N."/>
            <person name="Whittaker M."/>
            <person name="Arp D."/>
        </authorList>
    </citation>
    <scope>NUCLEOTIDE SEQUENCE [LARGE SCALE GENOMIC DNA]</scope>
    <source>
        <strain evidence="2">ATCC 19718 / CIP 103999 / KCTC 2705 / NBRC 14298</strain>
    </source>
</reference>
<organism evidence="1 2">
    <name type="scientific">Nitrosomonas europaea (strain ATCC 19718 / CIP 103999 / KCTC 2705 / NBRC 14298)</name>
    <dbReference type="NCBI Taxonomy" id="228410"/>
    <lineage>
        <taxon>Bacteria</taxon>
        <taxon>Pseudomonadati</taxon>
        <taxon>Pseudomonadota</taxon>
        <taxon>Betaproteobacteria</taxon>
        <taxon>Nitrosomonadales</taxon>
        <taxon>Nitrosomonadaceae</taxon>
        <taxon>Nitrosomonas</taxon>
    </lineage>
</organism>
<dbReference type="AlphaFoldDB" id="Q82XG0"/>
<gene>
    <name evidence="1" type="ordered locus">NE0314</name>
</gene>
<name>Q82XG0_NITEU</name>
<accession>Q82XG0</accession>
<proteinExistence type="predicted"/>
<protein>
    <submittedName>
        <fullName evidence="1">Uncharacterized protein</fullName>
    </submittedName>
</protein>
<dbReference type="KEGG" id="neu:NE0314"/>
<evidence type="ECO:0000313" key="1">
    <source>
        <dbReference type="EMBL" id="CAD84225.1"/>
    </source>
</evidence>
<dbReference type="HOGENOM" id="CLU_1265837_0_0_4"/>
<sequence length="218" mass="24104">MGIPSDFSNTGLTGFNVSSTKLVKIEQQYKGVKGKKFISPGGGKFVRIDDPGAVDSNGLRTADASNTSISLETGNTWLPRLHADGTLTCGGKCAWLECTNVTIPKNKRLWFRYAFLRFSSLPADSFSVLLCFPNDDTSVPPLPPYWICSVKELQENRGNINQTDWTECFVEIDKNADFHGTLRWVVATGHNLADQNSIPDNTRFTRPGCLLIDAIDIR</sequence>